<feature type="domain" description="GST N-terminal" evidence="1">
    <location>
        <begin position="1"/>
        <end position="88"/>
    </location>
</feature>
<evidence type="ECO:0000259" key="1">
    <source>
        <dbReference type="PROSITE" id="PS50404"/>
    </source>
</evidence>
<dbReference type="EMBL" id="FQXE01000015">
    <property type="protein sequence ID" value="SHI24401.1"/>
    <property type="molecule type" value="Genomic_DNA"/>
</dbReference>
<dbReference type="RefSeq" id="WP_073107768.1">
    <property type="nucleotide sequence ID" value="NZ_FQXE01000015.1"/>
</dbReference>
<dbReference type="GO" id="GO:0004364">
    <property type="term" value="F:glutathione transferase activity"/>
    <property type="evidence" value="ECO:0007669"/>
    <property type="project" value="TreeGrafter"/>
</dbReference>
<dbReference type="GO" id="GO:0016034">
    <property type="term" value="F:maleylacetoacetate isomerase activity"/>
    <property type="evidence" value="ECO:0007669"/>
    <property type="project" value="TreeGrafter"/>
</dbReference>
<dbReference type="OrthoDB" id="8634103at2"/>
<dbReference type="InterPro" id="IPR036249">
    <property type="entry name" value="Thioredoxin-like_sf"/>
</dbReference>
<evidence type="ECO:0000313" key="3">
    <source>
        <dbReference type="Proteomes" id="UP000184226"/>
    </source>
</evidence>
<sequence length="210" mass="23745">MQLFVTPASPWVRRVVISIIELGLQDKVTMIQTRWPHNWATQTIAFDPDFARATPVGRIPALSVKGGIRLADSMTICEYLNAEHGKYRLLPREGAKRWALLSRISIAHGILEAQISRRAELLRTVNRSADFIEKMKDRGLRCFAALDEEVEAFGDDPELAQITIAAACGFADFRYAQDDWRAAAPRLARWYETFSQRPSMLSTQPAETPQ</sequence>
<dbReference type="PANTHER" id="PTHR42673:SF4">
    <property type="entry name" value="MALEYLACETOACETATE ISOMERASE"/>
    <property type="match status" value="1"/>
</dbReference>
<organism evidence="2 3">
    <name type="scientific">Pollutimonas bauzanensis</name>
    <dbReference type="NCBI Taxonomy" id="658167"/>
    <lineage>
        <taxon>Bacteria</taxon>
        <taxon>Pseudomonadati</taxon>
        <taxon>Pseudomonadota</taxon>
        <taxon>Betaproteobacteria</taxon>
        <taxon>Burkholderiales</taxon>
        <taxon>Alcaligenaceae</taxon>
        <taxon>Pollutimonas</taxon>
    </lineage>
</organism>
<dbReference type="Gene3D" id="3.40.30.10">
    <property type="entry name" value="Glutaredoxin"/>
    <property type="match status" value="1"/>
</dbReference>
<protein>
    <submittedName>
        <fullName evidence="2">Glutathione S-transferase</fullName>
    </submittedName>
</protein>
<dbReference type="InterPro" id="IPR036282">
    <property type="entry name" value="Glutathione-S-Trfase_C_sf"/>
</dbReference>
<keyword evidence="2" id="KW-0808">Transferase</keyword>
<dbReference type="Pfam" id="PF13409">
    <property type="entry name" value="GST_N_2"/>
    <property type="match status" value="1"/>
</dbReference>
<gene>
    <name evidence="2" type="ORF">SAMN04488135_11578</name>
</gene>
<keyword evidence="3" id="KW-1185">Reference proteome</keyword>
<dbReference type="SUPFAM" id="SSF47616">
    <property type="entry name" value="GST C-terminal domain-like"/>
    <property type="match status" value="1"/>
</dbReference>
<dbReference type="PROSITE" id="PS50404">
    <property type="entry name" value="GST_NTER"/>
    <property type="match status" value="1"/>
</dbReference>
<accession>A0A1M5ZJU6</accession>
<proteinExistence type="predicted"/>
<dbReference type="GO" id="GO:0006559">
    <property type="term" value="P:L-phenylalanine catabolic process"/>
    <property type="evidence" value="ECO:0007669"/>
    <property type="project" value="TreeGrafter"/>
</dbReference>
<dbReference type="Gene3D" id="1.20.1050.10">
    <property type="match status" value="1"/>
</dbReference>
<dbReference type="AlphaFoldDB" id="A0A1M5ZJU6"/>
<dbReference type="Pfam" id="PF13410">
    <property type="entry name" value="GST_C_2"/>
    <property type="match status" value="1"/>
</dbReference>
<evidence type="ECO:0000313" key="2">
    <source>
        <dbReference type="EMBL" id="SHI24401.1"/>
    </source>
</evidence>
<name>A0A1M5ZJU6_9BURK</name>
<dbReference type="PANTHER" id="PTHR42673">
    <property type="entry name" value="MALEYLACETOACETATE ISOMERASE"/>
    <property type="match status" value="1"/>
</dbReference>
<dbReference type="Proteomes" id="UP000184226">
    <property type="component" value="Unassembled WGS sequence"/>
</dbReference>
<dbReference type="GO" id="GO:0006749">
    <property type="term" value="P:glutathione metabolic process"/>
    <property type="evidence" value="ECO:0007669"/>
    <property type="project" value="TreeGrafter"/>
</dbReference>
<dbReference type="InterPro" id="IPR004045">
    <property type="entry name" value="Glutathione_S-Trfase_N"/>
</dbReference>
<dbReference type="STRING" id="658167.SAMN04488135_11578"/>
<dbReference type="SUPFAM" id="SSF52833">
    <property type="entry name" value="Thioredoxin-like"/>
    <property type="match status" value="1"/>
</dbReference>
<reference evidence="2 3" key="1">
    <citation type="submission" date="2016-11" db="EMBL/GenBank/DDBJ databases">
        <authorList>
            <person name="Jaros S."/>
            <person name="Januszkiewicz K."/>
            <person name="Wedrychowicz H."/>
        </authorList>
    </citation>
    <scope>NUCLEOTIDE SEQUENCE [LARGE SCALE GENOMIC DNA]</scope>
    <source>
        <strain evidence="2 3">CGMCC 1.10190</strain>
    </source>
</reference>